<evidence type="ECO:0000259" key="6">
    <source>
        <dbReference type="Pfam" id="PF00441"/>
    </source>
</evidence>
<dbReference type="Gene3D" id="1.20.140.10">
    <property type="entry name" value="Butyryl-CoA Dehydrogenase, subunit A, domain 3"/>
    <property type="match status" value="1"/>
</dbReference>
<dbReference type="InterPro" id="IPR013786">
    <property type="entry name" value="AcylCoA_DH/ox_N"/>
</dbReference>
<dbReference type="Proteomes" id="UP000051298">
    <property type="component" value="Unassembled WGS sequence"/>
</dbReference>
<dbReference type="InterPro" id="IPR052166">
    <property type="entry name" value="Diverse_Acyl-CoA_DH"/>
</dbReference>
<accession>A0A0P1FDI9</accession>
<comment type="similarity">
    <text evidence="2 5">Belongs to the acyl-CoA dehydrogenase family.</text>
</comment>
<evidence type="ECO:0000259" key="9">
    <source>
        <dbReference type="Pfam" id="PF12806"/>
    </source>
</evidence>
<feature type="domain" description="Acyl-CoA dehydrogenase/oxidase C-terminal" evidence="6">
    <location>
        <begin position="284"/>
        <end position="442"/>
    </location>
</feature>
<dbReference type="Pfam" id="PF02770">
    <property type="entry name" value="Acyl-CoA_dh_M"/>
    <property type="match status" value="1"/>
</dbReference>
<feature type="domain" description="Acetyl-CoA dehydrogenase-like C-terminal" evidence="9">
    <location>
        <begin position="461"/>
        <end position="577"/>
    </location>
</feature>
<dbReference type="EMBL" id="CYRX01000010">
    <property type="protein sequence ID" value="CUH59380.1"/>
    <property type="molecule type" value="Genomic_DNA"/>
</dbReference>
<dbReference type="InterPro" id="IPR036250">
    <property type="entry name" value="AcylCo_DH-like_C"/>
</dbReference>
<dbReference type="InterPro" id="IPR025878">
    <property type="entry name" value="Acyl-CoA_dh-like_C_dom"/>
</dbReference>
<sequence>MADRLLCETDMAFQLFDWLNVESRLSDSEFDGETARAYFDLSQKLAADHFLPHYKTSDMHEPRLENGQVHVLPEIGTALAEFRDLGLFGASFPENLGGMGLPYLLSSASYAWFAAANCSSIGYTMLTGANARLLAAFGNKVQIDTFARPQIEGRWFGTMCLSEPQAGSGLADVRTRAVADGADAHGPRYRLTGNKMWISGGDQDISENIVHLVLAKVPNDAGDLPDGTEGISLFIVPKVLPDGTLNDIAVAGLNHKMGNRGTSNCLLNFGEGDGAVGWMVGEPGQGLRQMFMMMNEARIAVGFGAAALACRGYLLAVDYARERLQGRAIGQREGAPVAIIEHTDVRRMLLAIRAYSEGAMGLCLYCAALVDRPDDAEDAALLELLTPVAKTFPSEYGPKANDLAIQIHGGYGYTRDFDVEQLYRDNRLNPIHEGTTGIQALDLLGRKILREGSGLKVLERRIDDTCARAEAFPELSGNAAALRVALSQVFSTVDAVRTHPKDRQMDNAAPFQTAFCLVVVAWIWLDQAVAAHSLEQGLPQNDRLREGKTTTCRYFFTLELPMAAPLLAQVASGCDVTRTADPALF</sequence>
<dbReference type="InterPro" id="IPR006091">
    <property type="entry name" value="Acyl-CoA_Oxase/DH_mid-dom"/>
</dbReference>
<dbReference type="InterPro" id="IPR009100">
    <property type="entry name" value="AcylCoA_DH/oxidase_NM_dom_sf"/>
</dbReference>
<reference evidence="10 11" key="1">
    <citation type="submission" date="2015-09" db="EMBL/GenBank/DDBJ databases">
        <authorList>
            <consortium name="Swine Surveillance"/>
        </authorList>
    </citation>
    <scope>NUCLEOTIDE SEQUENCE [LARGE SCALE GENOMIC DNA]</scope>
    <source>
        <strain evidence="10 11">CECT 5294</strain>
    </source>
</reference>
<evidence type="ECO:0000256" key="4">
    <source>
        <dbReference type="ARBA" id="ARBA00022827"/>
    </source>
</evidence>
<evidence type="ECO:0000259" key="8">
    <source>
        <dbReference type="Pfam" id="PF02771"/>
    </source>
</evidence>
<evidence type="ECO:0000259" key="7">
    <source>
        <dbReference type="Pfam" id="PF02770"/>
    </source>
</evidence>
<keyword evidence="4 5" id="KW-0274">FAD</keyword>
<dbReference type="EC" id="1.3.99.-" evidence="10"/>
<protein>
    <submittedName>
        <fullName evidence="10">Putative acyl-CoA dehydrogenase AidB</fullName>
        <ecNumber evidence="10">1.3.99.-</ecNumber>
    </submittedName>
</protein>
<evidence type="ECO:0000313" key="10">
    <source>
        <dbReference type="EMBL" id="CUH59380.1"/>
    </source>
</evidence>
<dbReference type="SUPFAM" id="SSF56645">
    <property type="entry name" value="Acyl-CoA dehydrogenase NM domain-like"/>
    <property type="match status" value="1"/>
</dbReference>
<name>A0A0P1FDI9_9RHOB</name>
<keyword evidence="3 5" id="KW-0285">Flavoprotein</keyword>
<keyword evidence="5 10" id="KW-0560">Oxidoreductase</keyword>
<dbReference type="Gene3D" id="2.40.110.10">
    <property type="entry name" value="Butyryl-CoA Dehydrogenase, subunit A, domain 2"/>
    <property type="match status" value="1"/>
</dbReference>
<feature type="domain" description="Acyl-CoA dehydrogenase/oxidase N-terminal" evidence="8">
    <location>
        <begin position="43"/>
        <end position="153"/>
    </location>
</feature>
<dbReference type="InterPro" id="IPR009075">
    <property type="entry name" value="AcylCo_DH/oxidase_C"/>
</dbReference>
<comment type="cofactor">
    <cofactor evidence="1 5">
        <name>FAD</name>
        <dbReference type="ChEBI" id="CHEBI:57692"/>
    </cofactor>
</comment>
<gene>
    <name evidence="10" type="primary">aidB</name>
    <name evidence="10" type="ORF">THS5294_00665</name>
</gene>
<evidence type="ECO:0000313" key="11">
    <source>
        <dbReference type="Proteomes" id="UP000051298"/>
    </source>
</evidence>
<dbReference type="SUPFAM" id="SSF47203">
    <property type="entry name" value="Acyl-CoA dehydrogenase C-terminal domain-like"/>
    <property type="match status" value="1"/>
</dbReference>
<dbReference type="GO" id="GO:0016627">
    <property type="term" value="F:oxidoreductase activity, acting on the CH-CH group of donors"/>
    <property type="evidence" value="ECO:0007669"/>
    <property type="project" value="InterPro"/>
</dbReference>
<dbReference type="PANTHER" id="PTHR42803:SF3">
    <property type="entry name" value="ACYL-COA DEHYDROGENASE-RELATED"/>
    <property type="match status" value="1"/>
</dbReference>
<feature type="domain" description="Acyl-CoA oxidase/dehydrogenase middle" evidence="7">
    <location>
        <begin position="159"/>
        <end position="269"/>
    </location>
</feature>
<dbReference type="Pfam" id="PF12806">
    <property type="entry name" value="Acyl-CoA_dh_C"/>
    <property type="match status" value="1"/>
</dbReference>
<dbReference type="Pfam" id="PF00441">
    <property type="entry name" value="Acyl-CoA_dh_1"/>
    <property type="match status" value="1"/>
</dbReference>
<evidence type="ECO:0000256" key="3">
    <source>
        <dbReference type="ARBA" id="ARBA00022630"/>
    </source>
</evidence>
<dbReference type="Gene3D" id="1.10.540.10">
    <property type="entry name" value="Acyl-CoA dehydrogenase/oxidase, N-terminal domain"/>
    <property type="match status" value="1"/>
</dbReference>
<dbReference type="Pfam" id="PF02771">
    <property type="entry name" value="Acyl-CoA_dh_N"/>
    <property type="match status" value="1"/>
</dbReference>
<organism evidence="10 11">
    <name type="scientific">Thalassobacter stenotrophicus</name>
    <dbReference type="NCBI Taxonomy" id="266809"/>
    <lineage>
        <taxon>Bacteria</taxon>
        <taxon>Pseudomonadati</taxon>
        <taxon>Pseudomonadota</taxon>
        <taxon>Alphaproteobacteria</taxon>
        <taxon>Rhodobacterales</taxon>
        <taxon>Roseobacteraceae</taxon>
        <taxon>Thalassobacter</taxon>
    </lineage>
</organism>
<evidence type="ECO:0000256" key="5">
    <source>
        <dbReference type="RuleBase" id="RU362125"/>
    </source>
</evidence>
<dbReference type="InterPro" id="IPR046373">
    <property type="entry name" value="Acyl-CoA_Oxase/DH_mid-dom_sf"/>
</dbReference>
<evidence type="ECO:0000256" key="1">
    <source>
        <dbReference type="ARBA" id="ARBA00001974"/>
    </source>
</evidence>
<dbReference type="GO" id="GO:0050660">
    <property type="term" value="F:flavin adenine dinucleotide binding"/>
    <property type="evidence" value="ECO:0007669"/>
    <property type="project" value="InterPro"/>
</dbReference>
<dbReference type="PANTHER" id="PTHR42803">
    <property type="entry name" value="ACYL-COA DEHYDROGENASE"/>
    <property type="match status" value="1"/>
</dbReference>
<evidence type="ECO:0000256" key="2">
    <source>
        <dbReference type="ARBA" id="ARBA00009347"/>
    </source>
</evidence>
<proteinExistence type="inferred from homology"/>
<dbReference type="AlphaFoldDB" id="A0A0P1FDI9"/>
<dbReference type="RefSeq" id="WP_058122601.1">
    <property type="nucleotide sequence ID" value="NZ_CYRX01000010.1"/>
</dbReference>
<dbReference type="InterPro" id="IPR037069">
    <property type="entry name" value="AcylCoA_DH/ox_N_sf"/>
</dbReference>